<dbReference type="EMBL" id="JBBCAQ010000022">
    <property type="protein sequence ID" value="KAK7591188.1"/>
    <property type="molecule type" value="Genomic_DNA"/>
</dbReference>
<keyword evidence="2" id="KW-1185">Reference proteome</keyword>
<comment type="caution">
    <text evidence="1">The sequence shown here is derived from an EMBL/GenBank/DDBJ whole genome shotgun (WGS) entry which is preliminary data.</text>
</comment>
<evidence type="ECO:0000313" key="2">
    <source>
        <dbReference type="Proteomes" id="UP001367676"/>
    </source>
</evidence>
<dbReference type="Proteomes" id="UP001367676">
    <property type="component" value="Unassembled WGS sequence"/>
</dbReference>
<name>A0AAN9TLE7_9HEMI</name>
<reference evidence="1 2" key="1">
    <citation type="submission" date="2024-03" db="EMBL/GenBank/DDBJ databases">
        <title>Adaptation during the transition from Ophiocordyceps entomopathogen to insect associate is accompanied by gene loss and intensified selection.</title>
        <authorList>
            <person name="Ward C.M."/>
            <person name="Onetto C.A."/>
            <person name="Borneman A.R."/>
        </authorList>
    </citation>
    <scope>NUCLEOTIDE SEQUENCE [LARGE SCALE GENOMIC DNA]</scope>
    <source>
        <strain evidence="1">AWRI1</strain>
        <tissue evidence="1">Single Adult Female</tissue>
    </source>
</reference>
<organism evidence="1 2">
    <name type="scientific">Parthenolecanium corni</name>
    <dbReference type="NCBI Taxonomy" id="536013"/>
    <lineage>
        <taxon>Eukaryota</taxon>
        <taxon>Metazoa</taxon>
        <taxon>Ecdysozoa</taxon>
        <taxon>Arthropoda</taxon>
        <taxon>Hexapoda</taxon>
        <taxon>Insecta</taxon>
        <taxon>Pterygota</taxon>
        <taxon>Neoptera</taxon>
        <taxon>Paraneoptera</taxon>
        <taxon>Hemiptera</taxon>
        <taxon>Sternorrhyncha</taxon>
        <taxon>Coccoidea</taxon>
        <taxon>Coccidae</taxon>
        <taxon>Parthenolecanium</taxon>
    </lineage>
</organism>
<sequence length="46" mass="5634">MQEGMRDIQAVWTKFKHVLQPKEKRSLLKECKYHETSISVELFRRK</sequence>
<proteinExistence type="predicted"/>
<protein>
    <submittedName>
        <fullName evidence="1">Uncharacterized protein</fullName>
    </submittedName>
</protein>
<evidence type="ECO:0000313" key="1">
    <source>
        <dbReference type="EMBL" id="KAK7591188.1"/>
    </source>
</evidence>
<gene>
    <name evidence="1" type="ORF">V9T40_002801</name>
</gene>
<dbReference type="AlphaFoldDB" id="A0AAN9TLE7"/>
<accession>A0AAN9TLE7</accession>